<dbReference type="GO" id="GO:0006303">
    <property type="term" value="P:double-strand break repair via nonhomologous end joining"/>
    <property type="evidence" value="ECO:0007669"/>
    <property type="project" value="TreeGrafter"/>
</dbReference>
<dbReference type="GO" id="GO:0006310">
    <property type="term" value="P:DNA recombination"/>
    <property type="evidence" value="ECO:0007669"/>
    <property type="project" value="InterPro"/>
</dbReference>
<dbReference type="EMBL" id="KB932235">
    <property type="protein sequence ID" value="KCV67337.1"/>
    <property type="molecule type" value="Genomic_DNA"/>
</dbReference>
<dbReference type="InterPro" id="IPR012310">
    <property type="entry name" value="DNA_ligase_ATP-dep_cent"/>
</dbReference>
<accession>A0A058Z1D3</accession>
<dbReference type="SUPFAM" id="SSF56091">
    <property type="entry name" value="DNA ligase/mRNA capping enzyme, catalytic domain"/>
    <property type="match status" value="1"/>
</dbReference>
<dbReference type="GO" id="GO:0005524">
    <property type="term" value="F:ATP binding"/>
    <property type="evidence" value="ECO:0007669"/>
    <property type="project" value="InterPro"/>
</dbReference>
<dbReference type="STRING" id="691883.A0A058Z1D3"/>
<feature type="domain" description="ATP-dependent DNA ligase family profile" evidence="1">
    <location>
        <begin position="220"/>
        <end position="317"/>
    </location>
</feature>
<proteinExistence type="predicted"/>
<dbReference type="InterPro" id="IPR029710">
    <property type="entry name" value="LIG4"/>
</dbReference>
<organism evidence="2">
    <name type="scientific">Fonticula alba</name>
    <name type="common">Slime mold</name>
    <dbReference type="NCBI Taxonomy" id="691883"/>
    <lineage>
        <taxon>Eukaryota</taxon>
        <taxon>Rotosphaerida</taxon>
        <taxon>Fonticulaceae</taxon>
        <taxon>Fonticula</taxon>
    </lineage>
</organism>
<evidence type="ECO:0000313" key="3">
    <source>
        <dbReference type="Proteomes" id="UP000030693"/>
    </source>
</evidence>
<dbReference type="GO" id="GO:0003677">
    <property type="term" value="F:DNA binding"/>
    <property type="evidence" value="ECO:0007669"/>
    <property type="project" value="InterPro"/>
</dbReference>
<evidence type="ECO:0000313" key="2">
    <source>
        <dbReference type="EMBL" id="KCV67337.1"/>
    </source>
</evidence>
<protein>
    <recommendedName>
        <fullName evidence="1">ATP-dependent DNA ligase family profile domain-containing protein</fullName>
    </recommendedName>
</protein>
<dbReference type="GO" id="GO:0006297">
    <property type="term" value="P:nucleotide-excision repair, DNA gap filling"/>
    <property type="evidence" value="ECO:0007669"/>
    <property type="project" value="TreeGrafter"/>
</dbReference>
<dbReference type="PANTHER" id="PTHR45997">
    <property type="entry name" value="DNA LIGASE 4"/>
    <property type="match status" value="1"/>
</dbReference>
<dbReference type="Pfam" id="PF01068">
    <property type="entry name" value="DNA_ligase_A_M"/>
    <property type="match status" value="1"/>
</dbReference>
<dbReference type="PANTHER" id="PTHR45997:SF1">
    <property type="entry name" value="DNA LIGASE 4"/>
    <property type="match status" value="1"/>
</dbReference>
<reference evidence="2" key="1">
    <citation type="submission" date="2013-04" db="EMBL/GenBank/DDBJ databases">
        <title>The Genome Sequence of Fonticula alba ATCC 38817.</title>
        <authorList>
            <consortium name="The Broad Institute Genomics Platform"/>
            <person name="Russ C."/>
            <person name="Cuomo C."/>
            <person name="Burger G."/>
            <person name="Gray M.W."/>
            <person name="Holland P.W.H."/>
            <person name="King N."/>
            <person name="Lang F.B.F."/>
            <person name="Roger A.J."/>
            <person name="Ruiz-Trillo I."/>
            <person name="Brown M."/>
            <person name="Walker B."/>
            <person name="Young S."/>
            <person name="Zeng Q."/>
            <person name="Gargeya S."/>
            <person name="Fitzgerald M."/>
            <person name="Haas B."/>
            <person name="Abouelleil A."/>
            <person name="Allen A.W."/>
            <person name="Alvarado L."/>
            <person name="Arachchi H.M."/>
            <person name="Berlin A.M."/>
            <person name="Chapman S.B."/>
            <person name="Gainer-Dewar J."/>
            <person name="Goldberg J."/>
            <person name="Griggs A."/>
            <person name="Gujja S."/>
            <person name="Hansen M."/>
            <person name="Howarth C."/>
            <person name="Imamovic A."/>
            <person name="Ireland A."/>
            <person name="Larimer J."/>
            <person name="McCowan C."/>
            <person name="Murphy C."/>
            <person name="Pearson M."/>
            <person name="Poon T.W."/>
            <person name="Priest M."/>
            <person name="Roberts A."/>
            <person name="Saif S."/>
            <person name="Shea T."/>
            <person name="Sisk P."/>
            <person name="Sykes S."/>
            <person name="Wortman J."/>
            <person name="Nusbaum C."/>
            <person name="Birren B."/>
        </authorList>
    </citation>
    <scope>NUCLEOTIDE SEQUENCE [LARGE SCALE GENOMIC DNA]</scope>
    <source>
        <strain evidence="2">ATCC 38817</strain>
    </source>
</reference>
<dbReference type="OrthoDB" id="151490at2759"/>
<dbReference type="RefSeq" id="XP_009498259.1">
    <property type="nucleotide sequence ID" value="XM_009499984.1"/>
</dbReference>
<dbReference type="GO" id="GO:0003910">
    <property type="term" value="F:DNA ligase (ATP) activity"/>
    <property type="evidence" value="ECO:0007669"/>
    <property type="project" value="InterPro"/>
</dbReference>
<sequence length="341" mass="37011">MHTEASGQLGAVCRWLERASRWRHARRRLLHSFLREQQDQDVLSLTLTLMTGGVLGNRGHAATHPATGPHPVRQHASRAFLRQAEPHHAHELPSLADAAAEALGRLTRVCGRCTTLLQASADPEYRLLLDRLRAISAAIPPEDDTTVTWFGRMLAGDVPQAAGFALALVDALGREVAGLPDDARASGDLYRGARSVPSDEVALFQYFRPHLSARPASGASFRAALLSMKGRLLVERKYDGERLQAHFARPGTGSGLGAGWRFWSRRGVDWTARLAGRVLADHLTAALAGSVTDVILDGELIAWCPVARRILPFSFVRPASSGGTQGIRSLWLTPAPSPCWA</sequence>
<dbReference type="Gene3D" id="3.30.470.30">
    <property type="entry name" value="DNA ligase/mRNA capping enzyme"/>
    <property type="match status" value="1"/>
</dbReference>
<dbReference type="GeneID" id="20530961"/>
<dbReference type="Proteomes" id="UP000030693">
    <property type="component" value="Unassembled WGS sequence"/>
</dbReference>
<dbReference type="eggNOG" id="KOG0966">
    <property type="taxonomic scope" value="Eukaryota"/>
</dbReference>
<keyword evidence="3" id="KW-1185">Reference proteome</keyword>
<evidence type="ECO:0000259" key="1">
    <source>
        <dbReference type="Pfam" id="PF01068"/>
    </source>
</evidence>
<gene>
    <name evidence="2" type="ORF">H696_06236</name>
</gene>
<name>A0A058Z1D3_FONAL</name>
<dbReference type="AlphaFoldDB" id="A0A058Z1D3"/>
<dbReference type="GO" id="GO:0032807">
    <property type="term" value="C:DNA ligase IV complex"/>
    <property type="evidence" value="ECO:0007669"/>
    <property type="project" value="TreeGrafter"/>
</dbReference>